<dbReference type="InterPro" id="IPR029058">
    <property type="entry name" value="AB_hydrolase_fold"/>
</dbReference>
<dbReference type="SUPFAM" id="SSF53474">
    <property type="entry name" value="alpha/beta-Hydrolases"/>
    <property type="match status" value="1"/>
</dbReference>
<protein>
    <submittedName>
        <fullName evidence="3">Carboxylic ester hydrolase</fullName>
    </submittedName>
</protein>
<dbReference type="Pfam" id="PF00135">
    <property type="entry name" value="COesterase"/>
    <property type="match status" value="1"/>
</dbReference>
<feature type="domain" description="Carboxylesterase type B" evidence="2">
    <location>
        <begin position="1"/>
        <end position="259"/>
    </location>
</feature>
<dbReference type="EMBL" id="BMAT01007406">
    <property type="protein sequence ID" value="GFR63459.1"/>
    <property type="molecule type" value="Genomic_DNA"/>
</dbReference>
<evidence type="ECO:0000313" key="4">
    <source>
        <dbReference type="Proteomes" id="UP000762676"/>
    </source>
</evidence>
<dbReference type="Proteomes" id="UP000762676">
    <property type="component" value="Unassembled WGS sequence"/>
</dbReference>
<comment type="caution">
    <text evidence="3">The sequence shown here is derived from an EMBL/GenBank/DDBJ whole genome shotgun (WGS) entry which is preliminary data.</text>
</comment>
<keyword evidence="3" id="KW-0378">Hydrolase</keyword>
<name>A0AAV4ERX2_9GAST</name>
<reference evidence="3 4" key="1">
    <citation type="journal article" date="2021" name="Elife">
        <title>Chloroplast acquisition without the gene transfer in kleptoplastic sea slugs, Plakobranchus ocellatus.</title>
        <authorList>
            <person name="Maeda T."/>
            <person name="Takahashi S."/>
            <person name="Yoshida T."/>
            <person name="Shimamura S."/>
            <person name="Takaki Y."/>
            <person name="Nagai Y."/>
            <person name="Toyoda A."/>
            <person name="Suzuki Y."/>
            <person name="Arimoto A."/>
            <person name="Ishii H."/>
            <person name="Satoh N."/>
            <person name="Nishiyama T."/>
            <person name="Hasebe M."/>
            <person name="Maruyama T."/>
            <person name="Minagawa J."/>
            <person name="Obokata J."/>
            <person name="Shigenobu S."/>
        </authorList>
    </citation>
    <scope>NUCLEOTIDE SEQUENCE [LARGE SCALE GENOMIC DNA]</scope>
</reference>
<evidence type="ECO:0000313" key="3">
    <source>
        <dbReference type="EMBL" id="GFR63459.1"/>
    </source>
</evidence>
<proteinExistence type="predicted"/>
<accession>A0AAV4ERX2</accession>
<dbReference type="Gene3D" id="3.40.50.1820">
    <property type="entry name" value="alpha/beta hydrolase"/>
    <property type="match status" value="1"/>
</dbReference>
<keyword evidence="4" id="KW-1185">Reference proteome</keyword>
<evidence type="ECO:0000256" key="1">
    <source>
        <dbReference type="SAM" id="MobiDB-lite"/>
    </source>
</evidence>
<sequence>MQCLRNKSVEDIRDTEDFMANHSSSLLGALLDTINPWGPVIDGQFVKSSALDAMLQFSDEMASDKNKIKSLMIGITTDEASMFYKQIVKYKNMGKLYLVILSSITGTSLNVLADLYPVKDTKDISGDIATVITDFMFRCPLRILQRRLVAPHEETATSNSREPPTIKFWPYLWHAPMVGDVPADLEYCRGKACHGAELPFLFRSSEKSVRQPNRRQMILSNAFVDYVANFVATGDPNIDRRQSNQTNSAGSSSHAQITERQGNVEPSDGVQKRSRDITCASCVIDKSDRNNFRRLKRREIGILNTLANALVKKISHELLPENNHRRLNVIDATNSLHRQNVEPRQRRRQNVEPRQRRRQNVAEHLPYWNPVTATSGYETEPTWLFNELNFLKNSKIKMAKQDVVKGRQCDLWDKTEYKFPKLFGS</sequence>
<dbReference type="AlphaFoldDB" id="A0AAV4ERX2"/>
<dbReference type="InterPro" id="IPR002018">
    <property type="entry name" value="CarbesteraseB"/>
</dbReference>
<feature type="compositionally biased region" description="Polar residues" evidence="1">
    <location>
        <begin position="243"/>
        <end position="261"/>
    </location>
</feature>
<dbReference type="PANTHER" id="PTHR45570">
    <property type="entry name" value="CARBOXYLIC ESTER HYDROLASE"/>
    <property type="match status" value="1"/>
</dbReference>
<dbReference type="GO" id="GO:0016787">
    <property type="term" value="F:hydrolase activity"/>
    <property type="evidence" value="ECO:0007669"/>
    <property type="project" value="UniProtKB-KW"/>
</dbReference>
<feature type="region of interest" description="Disordered" evidence="1">
    <location>
        <begin position="236"/>
        <end position="272"/>
    </location>
</feature>
<gene>
    <name evidence="3" type="ORF">ElyMa_003605600</name>
</gene>
<organism evidence="3 4">
    <name type="scientific">Elysia marginata</name>
    <dbReference type="NCBI Taxonomy" id="1093978"/>
    <lineage>
        <taxon>Eukaryota</taxon>
        <taxon>Metazoa</taxon>
        <taxon>Spiralia</taxon>
        <taxon>Lophotrochozoa</taxon>
        <taxon>Mollusca</taxon>
        <taxon>Gastropoda</taxon>
        <taxon>Heterobranchia</taxon>
        <taxon>Euthyneura</taxon>
        <taxon>Panpulmonata</taxon>
        <taxon>Sacoglossa</taxon>
        <taxon>Placobranchoidea</taxon>
        <taxon>Plakobranchidae</taxon>
        <taxon>Elysia</taxon>
    </lineage>
</organism>
<evidence type="ECO:0000259" key="2">
    <source>
        <dbReference type="Pfam" id="PF00135"/>
    </source>
</evidence>
<dbReference type="PANTHER" id="PTHR45570:SF1">
    <property type="entry name" value="CARBOXYLIC ESTER HYDROLASE"/>
    <property type="match status" value="1"/>
</dbReference>